<reference evidence="1" key="2">
    <citation type="submission" date="2025-03" db="EMBL/GenBank/DDBJ databases">
        <authorList>
            <consortium name="ELIXIR-Norway"/>
            <consortium name="Elixir Norway"/>
        </authorList>
    </citation>
    <scope>NUCLEOTIDE SEQUENCE</scope>
</reference>
<evidence type="ECO:0000313" key="2">
    <source>
        <dbReference type="Proteomes" id="UP001162501"/>
    </source>
</evidence>
<dbReference type="EMBL" id="OX596110">
    <property type="protein sequence ID" value="CAN0315168.1"/>
    <property type="molecule type" value="Genomic_DNA"/>
</dbReference>
<accession>A0AC59Z920</accession>
<organism evidence="1 2">
    <name type="scientific">Rangifer tarandus platyrhynchus</name>
    <name type="common">Svalbard reindeer</name>
    <dbReference type="NCBI Taxonomy" id="3082113"/>
    <lineage>
        <taxon>Eukaryota</taxon>
        <taxon>Metazoa</taxon>
        <taxon>Chordata</taxon>
        <taxon>Craniata</taxon>
        <taxon>Vertebrata</taxon>
        <taxon>Euteleostomi</taxon>
        <taxon>Mammalia</taxon>
        <taxon>Eutheria</taxon>
        <taxon>Laurasiatheria</taxon>
        <taxon>Artiodactyla</taxon>
        <taxon>Ruminantia</taxon>
        <taxon>Pecora</taxon>
        <taxon>Cervidae</taxon>
        <taxon>Odocoileinae</taxon>
        <taxon>Rangifer</taxon>
    </lineage>
</organism>
<protein>
    <submittedName>
        <fullName evidence="1">Uncharacterized protein</fullName>
    </submittedName>
</protein>
<name>A0AC59Z920_RANTA</name>
<evidence type="ECO:0000313" key="1">
    <source>
        <dbReference type="EMBL" id="CAN0315168.1"/>
    </source>
</evidence>
<dbReference type="Proteomes" id="UP001162501">
    <property type="component" value="Chromosome 26"/>
</dbReference>
<reference evidence="1" key="1">
    <citation type="submission" date="2023-05" db="EMBL/GenBank/DDBJ databases">
        <authorList>
            <consortium name="ELIXIR-Norway"/>
        </authorList>
    </citation>
    <scope>NUCLEOTIDE SEQUENCE</scope>
</reference>
<proteinExistence type="predicted"/>
<sequence length="136" mass="15664">MPINILQLFLPLLGTLFVLSGRKVSQKKIWEMCNVPADLALKAYLITSTSWQLSKIKIIFIKTHNRRKLVKRNELVQACMQYSLLIIIYLCDYVNKPHLSKTGGRRRMIFPSRSAILHETLCLFYLNSSGCSNTEC</sequence>
<gene>
    <name evidence="1" type="ORF">MRATA1EN22A_LOCUS15471</name>
</gene>